<dbReference type="EMBL" id="WHPN01000299">
    <property type="protein sequence ID" value="KAF4407880.1"/>
    <property type="molecule type" value="Genomic_DNA"/>
</dbReference>
<sequence length="187" mass="18995">MAEEPPSGRGSQAAPPAGPGDAGGTGAGGGGDGKALGASPPRRIAIPSLGVSSTLEELGLGEGGAMDTPRDPDKAGWYTPGPAPGAVGPAVIAGHVTWDGEPSVFHGLTAMRKGDRIEVEREDGRTAVFGVDRIARYPKADFPTLEVYGNVDHAALRLITCGGAYDESDNRYADNVVVYASLAGSRP</sequence>
<organism evidence="3 4">
    <name type="scientific">Streptomyces lycii</name>
    <dbReference type="NCBI Taxonomy" id="2654337"/>
    <lineage>
        <taxon>Bacteria</taxon>
        <taxon>Bacillati</taxon>
        <taxon>Actinomycetota</taxon>
        <taxon>Actinomycetes</taxon>
        <taxon>Kitasatosporales</taxon>
        <taxon>Streptomycetaceae</taxon>
        <taxon>Streptomyces</taxon>
    </lineage>
</organism>
<dbReference type="CDD" id="cd05829">
    <property type="entry name" value="Sortase_F"/>
    <property type="match status" value="1"/>
</dbReference>
<evidence type="ECO:0000256" key="2">
    <source>
        <dbReference type="SAM" id="MobiDB-lite"/>
    </source>
</evidence>
<accession>A0ABQ7FGC4</accession>
<evidence type="ECO:0000313" key="4">
    <source>
        <dbReference type="Proteomes" id="UP000621266"/>
    </source>
</evidence>
<dbReference type="Pfam" id="PF04203">
    <property type="entry name" value="Sortase"/>
    <property type="match status" value="1"/>
</dbReference>
<feature type="compositionally biased region" description="Gly residues" evidence="2">
    <location>
        <begin position="20"/>
        <end position="34"/>
    </location>
</feature>
<dbReference type="InterPro" id="IPR005754">
    <property type="entry name" value="Sortase"/>
</dbReference>
<feature type="compositionally biased region" description="Low complexity" evidence="2">
    <location>
        <begin position="1"/>
        <end position="15"/>
    </location>
</feature>
<dbReference type="Proteomes" id="UP000621266">
    <property type="component" value="Unassembled WGS sequence"/>
</dbReference>
<name>A0ABQ7FGC4_9ACTN</name>
<evidence type="ECO:0000313" key="3">
    <source>
        <dbReference type="EMBL" id="KAF4407880.1"/>
    </source>
</evidence>
<dbReference type="SUPFAM" id="SSF63817">
    <property type="entry name" value="Sortase"/>
    <property type="match status" value="1"/>
</dbReference>
<reference evidence="3 4" key="1">
    <citation type="submission" date="2019-10" db="EMBL/GenBank/DDBJ databases">
        <title>Streptomyces tenebrisbrunneis sp.nov., an endogenous actinomycete isolated from of Lycium ruthenicum.</title>
        <authorList>
            <person name="Ma L."/>
        </authorList>
    </citation>
    <scope>NUCLEOTIDE SEQUENCE [LARGE SCALE GENOMIC DNA]</scope>
    <source>
        <strain evidence="3 4">TRM 66187</strain>
    </source>
</reference>
<protein>
    <submittedName>
        <fullName evidence="3">Class F sortase</fullName>
    </submittedName>
</protein>
<feature type="region of interest" description="Disordered" evidence="2">
    <location>
        <begin position="1"/>
        <end position="72"/>
    </location>
</feature>
<evidence type="ECO:0000256" key="1">
    <source>
        <dbReference type="ARBA" id="ARBA00022801"/>
    </source>
</evidence>
<dbReference type="InterPro" id="IPR042001">
    <property type="entry name" value="Sortase_F"/>
</dbReference>
<gene>
    <name evidence="3" type="ORF">GCU69_17270</name>
</gene>
<dbReference type="Gene3D" id="2.40.260.10">
    <property type="entry name" value="Sortase"/>
    <property type="match status" value="1"/>
</dbReference>
<dbReference type="NCBIfam" id="NF033748">
    <property type="entry name" value="class_F_sortase"/>
    <property type="match status" value="1"/>
</dbReference>
<dbReference type="InterPro" id="IPR023365">
    <property type="entry name" value="Sortase_dom-sf"/>
</dbReference>
<keyword evidence="1" id="KW-0378">Hydrolase</keyword>
<keyword evidence="4" id="KW-1185">Reference proteome</keyword>
<comment type="caution">
    <text evidence="3">The sequence shown here is derived from an EMBL/GenBank/DDBJ whole genome shotgun (WGS) entry which is preliminary data.</text>
</comment>
<proteinExistence type="predicted"/>